<dbReference type="PANTHER" id="PTHR10909">
    <property type="entry name" value="ELECTRON TRANSPORT OXIDOREDUCTASE"/>
    <property type="match status" value="1"/>
</dbReference>
<dbReference type="SUPFAM" id="SSF56645">
    <property type="entry name" value="Acyl-CoA dehydrogenase NM domain-like"/>
    <property type="match status" value="1"/>
</dbReference>
<dbReference type="GO" id="GO:0055088">
    <property type="term" value="P:lipid homeostasis"/>
    <property type="evidence" value="ECO:0007669"/>
    <property type="project" value="TreeGrafter"/>
</dbReference>
<dbReference type="InterPro" id="IPR046373">
    <property type="entry name" value="Acyl-CoA_Oxase/DH_mid-dom_sf"/>
</dbReference>
<dbReference type="SUPFAM" id="SSF47203">
    <property type="entry name" value="Acyl-CoA dehydrogenase C-terminal domain-like"/>
    <property type="match status" value="1"/>
</dbReference>
<dbReference type="GO" id="GO:0005504">
    <property type="term" value="F:fatty acid binding"/>
    <property type="evidence" value="ECO:0007669"/>
    <property type="project" value="TreeGrafter"/>
</dbReference>
<proteinExistence type="predicted"/>
<dbReference type="Proteomes" id="UP000827724">
    <property type="component" value="Unassembled WGS sequence"/>
</dbReference>
<evidence type="ECO:0000313" key="3">
    <source>
        <dbReference type="Proteomes" id="UP000827724"/>
    </source>
</evidence>
<dbReference type="OrthoDB" id="538336at2759"/>
<feature type="domain" description="Acyl-CoA oxidase C-alpha1" evidence="1">
    <location>
        <begin position="258"/>
        <end position="390"/>
    </location>
</feature>
<evidence type="ECO:0000259" key="1">
    <source>
        <dbReference type="Pfam" id="PF22924"/>
    </source>
</evidence>
<dbReference type="InterPro" id="IPR036250">
    <property type="entry name" value="AcylCo_DH-like_C"/>
</dbReference>
<dbReference type="Pfam" id="PF22924">
    <property type="entry name" value="ACOX_C_alpha1"/>
    <property type="match status" value="1"/>
</dbReference>
<dbReference type="InterPro" id="IPR009100">
    <property type="entry name" value="AcylCoA_DH/oxidase_NM_dom_sf"/>
</dbReference>
<dbReference type="InterPro" id="IPR055060">
    <property type="entry name" value="ACOX_C_alpha1"/>
</dbReference>
<dbReference type="GO" id="GO:0071949">
    <property type="term" value="F:FAD binding"/>
    <property type="evidence" value="ECO:0007669"/>
    <property type="project" value="InterPro"/>
</dbReference>
<evidence type="ECO:0000313" key="2">
    <source>
        <dbReference type="EMBL" id="KAH6605375.1"/>
    </source>
</evidence>
<organism evidence="2 3">
    <name type="scientific">Trichoderma cornu-damae</name>
    <dbReference type="NCBI Taxonomy" id="654480"/>
    <lineage>
        <taxon>Eukaryota</taxon>
        <taxon>Fungi</taxon>
        <taxon>Dikarya</taxon>
        <taxon>Ascomycota</taxon>
        <taxon>Pezizomycotina</taxon>
        <taxon>Sordariomycetes</taxon>
        <taxon>Hypocreomycetidae</taxon>
        <taxon>Hypocreales</taxon>
        <taxon>Hypocreaceae</taxon>
        <taxon>Trichoderma</taxon>
    </lineage>
</organism>
<dbReference type="InterPro" id="IPR012258">
    <property type="entry name" value="Acyl-CoA_oxidase"/>
</dbReference>
<keyword evidence="3" id="KW-1185">Reference proteome</keyword>
<protein>
    <submittedName>
        <fullName evidence="2">Acyl-CoA dehydrogenase/oxidase</fullName>
    </submittedName>
</protein>
<name>A0A9P8QG19_9HYPO</name>
<dbReference type="Gene3D" id="1.20.140.10">
    <property type="entry name" value="Butyryl-CoA Dehydrogenase, subunit A, domain 3"/>
    <property type="match status" value="1"/>
</dbReference>
<dbReference type="Gene3D" id="2.40.110.10">
    <property type="entry name" value="Butyryl-CoA Dehydrogenase, subunit A, domain 2"/>
    <property type="match status" value="1"/>
</dbReference>
<dbReference type="GO" id="GO:0005777">
    <property type="term" value="C:peroxisome"/>
    <property type="evidence" value="ECO:0007669"/>
    <property type="project" value="InterPro"/>
</dbReference>
<dbReference type="PANTHER" id="PTHR10909:SF382">
    <property type="entry name" value="ACYL-COENZYME A OXIDASE"/>
    <property type="match status" value="1"/>
</dbReference>
<dbReference type="GO" id="GO:0033540">
    <property type="term" value="P:fatty acid beta-oxidation using acyl-CoA oxidase"/>
    <property type="evidence" value="ECO:0007669"/>
    <property type="project" value="TreeGrafter"/>
</dbReference>
<dbReference type="EMBL" id="JAIWOZ010000005">
    <property type="protein sequence ID" value="KAH6605375.1"/>
    <property type="molecule type" value="Genomic_DNA"/>
</dbReference>
<comment type="caution">
    <text evidence="2">The sequence shown here is derived from an EMBL/GenBank/DDBJ whole genome shotgun (WGS) entry which is preliminary data.</text>
</comment>
<sequence>MDFSKGLLSQEIWQIVRDRHVPASAESIELHYSRARSLCQQSGLTVNDIQHLTPKFWDFHFDPTRDATAFTIATIHINLCIGTISRFASSRPDLLPLLDSLVKFDVCGSFMLTEVGHGLDARNIETTATLRADGSFELNSPNGASWKAMPPTTPLCGLPRVAVVFARLIVGSEDRGIKPFIVHLSDPKTMRPGITSTLLPMRPGTKPLDHALTHFDHVSLPPSALLGSMSKPDDPRKDFLQQIWRVSVGTLSLSIASISSIKVASSIVAAYSRRRLVTAPDMTKVPIFQFSTQHRPILRAVASGAILETFARWTIEEYTNKRQTQSIRHALATIFKATATRESQVLVEMLERCGWQGLFSYNQISELALALQGNSIAEGDALVLCIRLASEVLGGKYSLPKAKDPTSAMARHEYGLFREAGNAISGLGGYDAHRSQAFDNHILPRCRLMIEAVGHRMAYEAAQAAGIDEAVLLLYERLCMSADLSWYTENGITTRSSFFASVDEAYEAALPVLLRMLDEQEPRLRGYISAPIASAESWDSFLPGLQTFGSKADGSLKL</sequence>
<dbReference type="AlphaFoldDB" id="A0A9P8QG19"/>
<gene>
    <name evidence="2" type="ORF">Trco_007082</name>
</gene>
<dbReference type="GO" id="GO:0003997">
    <property type="term" value="F:acyl-CoA oxidase activity"/>
    <property type="evidence" value="ECO:0007669"/>
    <property type="project" value="InterPro"/>
</dbReference>
<reference evidence="2" key="1">
    <citation type="submission" date="2021-08" db="EMBL/GenBank/DDBJ databases">
        <title>Chromosome-Level Trichoderma cornu-damae using Hi-C Data.</title>
        <authorList>
            <person name="Kim C.S."/>
        </authorList>
    </citation>
    <scope>NUCLEOTIDE SEQUENCE</scope>
    <source>
        <strain evidence="2">KA19-0412C</strain>
    </source>
</reference>
<accession>A0A9P8QG19</accession>